<accession>A0A835QKF9</accession>
<dbReference type="InterPro" id="IPR044839">
    <property type="entry name" value="NDR1-like"/>
</dbReference>
<evidence type="ECO:0000256" key="2">
    <source>
        <dbReference type="ARBA" id="ARBA00022692"/>
    </source>
</evidence>
<dbReference type="InterPro" id="IPR004864">
    <property type="entry name" value="LEA_2"/>
</dbReference>
<sequence length="195" mass="21066">MSLTSTASPRHCAAKHRLYISKFNKKLLSAARSSPSATPQSRPEPPSHPLARLLNSTIQATIVSKNPNARVGVYYDRLRACAVYKGQQITADASLPPFYQGHGDINLLSASLAGTYVPVSPSIGYEVRRDQTTGKLLLHLRLDGQLRWKVGSWVSRRQRFDVDCIAAVVFASGGFGEESAVPVGSARGAQCSTNV</sequence>
<proteinExistence type="predicted"/>
<evidence type="ECO:0000313" key="6">
    <source>
        <dbReference type="EMBL" id="KAG0473188.1"/>
    </source>
</evidence>
<protein>
    <recommendedName>
        <fullName evidence="5">Late embryogenesis abundant protein LEA-2 subgroup domain-containing protein</fullName>
    </recommendedName>
</protein>
<dbReference type="AlphaFoldDB" id="A0A835QKF9"/>
<comment type="subcellular location">
    <subcellularLocation>
        <location evidence="1">Membrane</location>
        <topology evidence="1">Single-pass membrane protein</topology>
    </subcellularLocation>
</comment>
<feature type="domain" description="Late embryogenesis abundant protein LEA-2 subgroup" evidence="5">
    <location>
        <begin position="64"/>
        <end position="164"/>
    </location>
</feature>
<gene>
    <name evidence="6" type="ORF">HPP92_015045</name>
</gene>
<evidence type="ECO:0000256" key="1">
    <source>
        <dbReference type="ARBA" id="ARBA00004167"/>
    </source>
</evidence>
<organism evidence="6 7">
    <name type="scientific">Vanilla planifolia</name>
    <name type="common">Vanilla</name>
    <dbReference type="NCBI Taxonomy" id="51239"/>
    <lineage>
        <taxon>Eukaryota</taxon>
        <taxon>Viridiplantae</taxon>
        <taxon>Streptophyta</taxon>
        <taxon>Embryophyta</taxon>
        <taxon>Tracheophyta</taxon>
        <taxon>Spermatophyta</taxon>
        <taxon>Magnoliopsida</taxon>
        <taxon>Liliopsida</taxon>
        <taxon>Asparagales</taxon>
        <taxon>Orchidaceae</taxon>
        <taxon>Vanilloideae</taxon>
        <taxon>Vanilleae</taxon>
        <taxon>Vanilla</taxon>
    </lineage>
</organism>
<evidence type="ECO:0000313" key="7">
    <source>
        <dbReference type="Proteomes" id="UP000636800"/>
    </source>
</evidence>
<dbReference type="GO" id="GO:0005886">
    <property type="term" value="C:plasma membrane"/>
    <property type="evidence" value="ECO:0007669"/>
    <property type="project" value="TreeGrafter"/>
</dbReference>
<evidence type="ECO:0000256" key="4">
    <source>
        <dbReference type="ARBA" id="ARBA00023136"/>
    </source>
</evidence>
<keyword evidence="7" id="KW-1185">Reference proteome</keyword>
<dbReference type="GO" id="GO:0098542">
    <property type="term" value="P:defense response to other organism"/>
    <property type="evidence" value="ECO:0007669"/>
    <property type="project" value="InterPro"/>
</dbReference>
<keyword evidence="4" id="KW-0472">Membrane</keyword>
<dbReference type="Pfam" id="PF03168">
    <property type="entry name" value="LEA_2"/>
    <property type="match status" value="1"/>
</dbReference>
<dbReference type="PANTHER" id="PTHR31415">
    <property type="entry name" value="OS05G0367900 PROTEIN"/>
    <property type="match status" value="1"/>
</dbReference>
<dbReference type="OrthoDB" id="4062651at2759"/>
<keyword evidence="3" id="KW-1133">Transmembrane helix</keyword>
<evidence type="ECO:0000259" key="5">
    <source>
        <dbReference type="Pfam" id="PF03168"/>
    </source>
</evidence>
<comment type="caution">
    <text evidence="6">The sequence shown here is derived from an EMBL/GenBank/DDBJ whole genome shotgun (WGS) entry which is preliminary data.</text>
</comment>
<dbReference type="GO" id="GO:0009506">
    <property type="term" value="C:plasmodesma"/>
    <property type="evidence" value="ECO:0007669"/>
    <property type="project" value="TreeGrafter"/>
</dbReference>
<reference evidence="6 7" key="1">
    <citation type="journal article" date="2020" name="Nat. Food">
        <title>A phased Vanilla planifolia genome enables genetic improvement of flavour and production.</title>
        <authorList>
            <person name="Hasing T."/>
            <person name="Tang H."/>
            <person name="Brym M."/>
            <person name="Khazi F."/>
            <person name="Huang T."/>
            <person name="Chambers A.H."/>
        </authorList>
    </citation>
    <scope>NUCLEOTIDE SEQUENCE [LARGE SCALE GENOMIC DNA]</scope>
    <source>
        <tissue evidence="6">Leaf</tissue>
    </source>
</reference>
<dbReference type="PANTHER" id="PTHR31415:SF20">
    <property type="entry name" value="NDR1_HIN1-LIKE PROTEIN 26"/>
    <property type="match status" value="1"/>
</dbReference>
<dbReference type="EMBL" id="JADCNL010000007">
    <property type="protein sequence ID" value="KAG0473188.1"/>
    <property type="molecule type" value="Genomic_DNA"/>
</dbReference>
<name>A0A835QKF9_VANPL</name>
<keyword evidence="2" id="KW-0812">Transmembrane</keyword>
<dbReference type="Proteomes" id="UP000636800">
    <property type="component" value="Chromosome 7"/>
</dbReference>
<evidence type="ECO:0000256" key="3">
    <source>
        <dbReference type="ARBA" id="ARBA00022989"/>
    </source>
</evidence>